<keyword evidence="6" id="KW-0012">Acyltransferase</keyword>
<keyword evidence="5 7" id="KW-0472">Membrane</keyword>
<dbReference type="AlphaFoldDB" id="A0A1I7NA58"/>
<evidence type="ECO:0000256" key="6">
    <source>
        <dbReference type="ARBA" id="ARBA00023315"/>
    </source>
</evidence>
<gene>
    <name evidence="8" type="ORF">SAMN05660895_1107</name>
</gene>
<keyword evidence="3" id="KW-0997">Cell inner membrane</keyword>
<evidence type="ECO:0000313" key="9">
    <source>
        <dbReference type="Proteomes" id="UP000199537"/>
    </source>
</evidence>
<dbReference type="OrthoDB" id="9801955at2"/>
<dbReference type="STRING" id="1393122.SAMN05660895_1107"/>
<evidence type="ECO:0000256" key="1">
    <source>
        <dbReference type="ARBA" id="ARBA00004533"/>
    </source>
</evidence>
<keyword evidence="9" id="KW-1185">Reference proteome</keyword>
<keyword evidence="4 8" id="KW-0808">Transferase</keyword>
<evidence type="ECO:0000313" key="8">
    <source>
        <dbReference type="EMBL" id="SFV31552.1"/>
    </source>
</evidence>
<evidence type="ECO:0000256" key="2">
    <source>
        <dbReference type="ARBA" id="ARBA00022475"/>
    </source>
</evidence>
<dbReference type="EMBL" id="FPCJ01000001">
    <property type="protein sequence ID" value="SFV31552.1"/>
    <property type="molecule type" value="Genomic_DNA"/>
</dbReference>
<keyword evidence="2" id="KW-1003">Cell membrane</keyword>
<protein>
    <submittedName>
        <fullName evidence="8">KDO2-lipid IV(A) lauroyltransferase</fullName>
    </submittedName>
</protein>
<organism evidence="8 9">
    <name type="scientific">Thermoflavifilum thermophilum</name>
    <dbReference type="NCBI Taxonomy" id="1393122"/>
    <lineage>
        <taxon>Bacteria</taxon>
        <taxon>Pseudomonadati</taxon>
        <taxon>Bacteroidota</taxon>
        <taxon>Chitinophagia</taxon>
        <taxon>Chitinophagales</taxon>
        <taxon>Chitinophagaceae</taxon>
        <taxon>Thermoflavifilum</taxon>
    </lineage>
</organism>
<dbReference type="CDD" id="cd07984">
    <property type="entry name" value="LPLAT_LABLAT-like"/>
    <property type="match status" value="1"/>
</dbReference>
<keyword evidence="7" id="KW-1133">Transmembrane helix</keyword>
<accession>A0A1I7NA58</accession>
<dbReference type="InterPro" id="IPR004960">
    <property type="entry name" value="LipA_acyltrans"/>
</dbReference>
<dbReference type="Proteomes" id="UP000199537">
    <property type="component" value="Unassembled WGS sequence"/>
</dbReference>
<dbReference type="GO" id="GO:0005886">
    <property type="term" value="C:plasma membrane"/>
    <property type="evidence" value="ECO:0007669"/>
    <property type="project" value="UniProtKB-SubCell"/>
</dbReference>
<evidence type="ECO:0000256" key="3">
    <source>
        <dbReference type="ARBA" id="ARBA00022519"/>
    </source>
</evidence>
<dbReference type="Pfam" id="PF03279">
    <property type="entry name" value="Lip_A_acyltrans"/>
    <property type="match status" value="1"/>
</dbReference>
<proteinExistence type="predicted"/>
<dbReference type="RefSeq" id="WP_092458756.1">
    <property type="nucleotide sequence ID" value="NZ_FPCJ01000001.1"/>
</dbReference>
<dbReference type="GO" id="GO:0016746">
    <property type="term" value="F:acyltransferase activity"/>
    <property type="evidence" value="ECO:0007669"/>
    <property type="project" value="UniProtKB-KW"/>
</dbReference>
<reference evidence="9" key="1">
    <citation type="submission" date="2016-10" db="EMBL/GenBank/DDBJ databases">
        <authorList>
            <person name="Varghese N."/>
            <person name="Submissions S."/>
        </authorList>
    </citation>
    <scope>NUCLEOTIDE SEQUENCE [LARGE SCALE GENOMIC DNA]</scope>
    <source>
        <strain evidence="9">DSM 14807</strain>
    </source>
</reference>
<name>A0A1I7NA58_9BACT</name>
<evidence type="ECO:0000256" key="7">
    <source>
        <dbReference type="SAM" id="Phobius"/>
    </source>
</evidence>
<comment type="subcellular location">
    <subcellularLocation>
        <location evidence="1">Cell inner membrane</location>
    </subcellularLocation>
</comment>
<keyword evidence="7" id="KW-0812">Transmembrane</keyword>
<sequence length="293" mass="34451">MGYYLLFAACYLISLLPFPILYILSDVLYGCVYYLIGYRKRLVRAHLAQAFPESDAVELRKIEKAYYHDLCDMVVETIKMMTLSPKTLQRRFRCDLSLLHRLAAEGKSCQIQLGHRFNWEWANLYFKLGTTVPFLVVYMPISNPNVERLMNYIRRRFGTVLIPADRVLEAMKPWQSQPHITILVADQNPSSARRCYWENFLNRPTAFYKGPELIARRFGEVVIFGDIQKIKRGYYHAIIQEAFPDPARTAEGQISHAFSRFLEQKIHEQPHNWLWSHRRWKHQPPPGWAGAEK</sequence>
<dbReference type="GO" id="GO:0009247">
    <property type="term" value="P:glycolipid biosynthetic process"/>
    <property type="evidence" value="ECO:0007669"/>
    <property type="project" value="UniProtKB-ARBA"/>
</dbReference>
<dbReference type="PANTHER" id="PTHR30606">
    <property type="entry name" value="LIPID A BIOSYNTHESIS LAUROYL ACYLTRANSFERASE"/>
    <property type="match status" value="1"/>
</dbReference>
<evidence type="ECO:0000256" key="4">
    <source>
        <dbReference type="ARBA" id="ARBA00022679"/>
    </source>
</evidence>
<evidence type="ECO:0000256" key="5">
    <source>
        <dbReference type="ARBA" id="ARBA00023136"/>
    </source>
</evidence>
<dbReference type="PANTHER" id="PTHR30606:SF10">
    <property type="entry name" value="PHOSPHATIDYLINOSITOL MANNOSIDE ACYLTRANSFERASE"/>
    <property type="match status" value="1"/>
</dbReference>
<feature type="transmembrane region" description="Helical" evidence="7">
    <location>
        <begin position="6"/>
        <end position="36"/>
    </location>
</feature>